<evidence type="ECO:0000313" key="1">
    <source>
        <dbReference type="EMBL" id="MBA8829703.1"/>
    </source>
</evidence>
<proteinExistence type="predicted"/>
<protein>
    <submittedName>
        <fullName evidence="1">Uncharacterized protein</fullName>
    </submittedName>
</protein>
<gene>
    <name evidence="1" type="ORF">FB555_001819</name>
</gene>
<dbReference type="Proteomes" id="UP000524237">
    <property type="component" value="Unassembled WGS sequence"/>
</dbReference>
<reference evidence="1 2" key="1">
    <citation type="submission" date="2020-07" db="EMBL/GenBank/DDBJ databases">
        <title>Sequencing the genomes of 1000 actinobacteria strains.</title>
        <authorList>
            <person name="Klenk H.-P."/>
        </authorList>
    </citation>
    <scope>NUCLEOTIDE SEQUENCE [LARGE SCALE GENOMIC DNA]</scope>
    <source>
        <strain evidence="1 2">DSM 23737</strain>
    </source>
</reference>
<dbReference type="EMBL" id="JACGWU010000006">
    <property type="protein sequence ID" value="MBA8829703.1"/>
    <property type="molecule type" value="Genomic_DNA"/>
</dbReference>
<dbReference type="AlphaFoldDB" id="A0A7W3JUZ7"/>
<accession>A0A7W3JUZ7</accession>
<dbReference type="RefSeq" id="WP_182485123.1">
    <property type="nucleotide sequence ID" value="NZ_JACGWU010000006.1"/>
</dbReference>
<evidence type="ECO:0000313" key="2">
    <source>
        <dbReference type="Proteomes" id="UP000524237"/>
    </source>
</evidence>
<keyword evidence="2" id="KW-1185">Reference proteome</keyword>
<sequence length="114" mass="11981">MTSIRMSMTFNVTGAADFDAHIDDVIENLLELEAADARLSDSDIEAVLTEGLLTINVLATDTTLDAASTLANSAIRSAIHAAGGATPEWDAMATDADFVTTAEYSFIDQVLAKA</sequence>
<organism evidence="1 2">
    <name type="scientific">Alpinimonas psychrophila</name>
    <dbReference type="NCBI Taxonomy" id="748908"/>
    <lineage>
        <taxon>Bacteria</taxon>
        <taxon>Bacillati</taxon>
        <taxon>Actinomycetota</taxon>
        <taxon>Actinomycetes</taxon>
        <taxon>Micrococcales</taxon>
        <taxon>Microbacteriaceae</taxon>
        <taxon>Alpinimonas</taxon>
    </lineage>
</organism>
<comment type="caution">
    <text evidence="1">The sequence shown here is derived from an EMBL/GenBank/DDBJ whole genome shotgun (WGS) entry which is preliminary data.</text>
</comment>
<name>A0A7W3JUZ7_9MICO</name>